<evidence type="ECO:0000256" key="1">
    <source>
        <dbReference type="ARBA" id="ARBA00001933"/>
    </source>
</evidence>
<evidence type="ECO:0000256" key="4">
    <source>
        <dbReference type="ARBA" id="ARBA00023239"/>
    </source>
</evidence>
<keyword evidence="8" id="KW-1185">Reference proteome</keyword>
<proteinExistence type="inferred from homology"/>
<sequence length="393" mass="43897">MIDFDQPISRQGSHSLKHDAVKAVFGTDDILPLWVADMDFATPPAVTDALLKRAAHPLYGYTLAPDSLFDAMQNWIETRYRWKTERDWLMLAPGVVPTLNAAVLALTRPGDGVIVQPPVYPPFFSAVTRSGRTLVENPLRLSNDKYRMDFDHLESCMKRGARLLLLCAPQNPTGRVWTQPELEELLALTQRYRVTLLSDEIHADLTYPGVIHYSPGALTAGNNAIITAIAPSKTFNIPGLGLSALIIPNPEYRKALQNSFEMLHVSTTNPFSLAAFEAAYRKGGPWLMQLREYLAENRDFSREFIEQNLPGIRFIEPEGTYLLWLDCRELGMNDSELKQFFIRKAKVGLNPGMTFGVNGSGFMRMNIGTRKAVVAEALERIADALTSAKQRAG</sequence>
<dbReference type="Gene3D" id="3.90.1150.10">
    <property type="entry name" value="Aspartate Aminotransferase, domain 1"/>
    <property type="match status" value="1"/>
</dbReference>
<evidence type="ECO:0000313" key="8">
    <source>
        <dbReference type="Proteomes" id="UP000325755"/>
    </source>
</evidence>
<dbReference type="InParanoid" id="A0A5Q0BMS2"/>
<dbReference type="InterPro" id="IPR015424">
    <property type="entry name" value="PyrdxlP-dep_Trfase"/>
</dbReference>
<comment type="similarity">
    <text evidence="5">Belongs to the class-II pyridoxal-phosphate-dependent aminotransferase family. MalY/PatB cystathionine beta-lyase subfamily.</text>
</comment>
<dbReference type="InterPro" id="IPR015422">
    <property type="entry name" value="PyrdxlP-dep_Trfase_small"/>
</dbReference>
<dbReference type="PANTHER" id="PTHR43525:SF1">
    <property type="entry name" value="PROTEIN MALY"/>
    <property type="match status" value="1"/>
</dbReference>
<dbReference type="SUPFAM" id="SSF53383">
    <property type="entry name" value="PLP-dependent transferases"/>
    <property type="match status" value="1"/>
</dbReference>
<keyword evidence="4 7" id="KW-0456">Lyase</keyword>
<dbReference type="GO" id="GO:0030170">
    <property type="term" value="F:pyridoxal phosphate binding"/>
    <property type="evidence" value="ECO:0007669"/>
    <property type="project" value="InterPro"/>
</dbReference>
<evidence type="ECO:0000259" key="6">
    <source>
        <dbReference type="Pfam" id="PF00155"/>
    </source>
</evidence>
<evidence type="ECO:0000313" key="7">
    <source>
        <dbReference type="EMBL" id="QFY43418.1"/>
    </source>
</evidence>
<accession>A0A5Q0BMS2</accession>
<dbReference type="Proteomes" id="UP000325755">
    <property type="component" value="Chromosome"/>
</dbReference>
<dbReference type="PANTHER" id="PTHR43525">
    <property type="entry name" value="PROTEIN MALY"/>
    <property type="match status" value="1"/>
</dbReference>
<dbReference type="EMBL" id="CP044205">
    <property type="protein sequence ID" value="QFY43418.1"/>
    <property type="molecule type" value="Genomic_DNA"/>
</dbReference>
<dbReference type="Pfam" id="PF00155">
    <property type="entry name" value="Aminotran_1_2"/>
    <property type="match status" value="1"/>
</dbReference>
<comment type="cofactor">
    <cofactor evidence="1">
        <name>pyridoxal 5'-phosphate</name>
        <dbReference type="ChEBI" id="CHEBI:597326"/>
    </cofactor>
</comment>
<dbReference type="AlphaFoldDB" id="A0A5Q0BMS2"/>
<dbReference type="FunCoup" id="A0A5Q0BMS2">
    <property type="interactions" value="185"/>
</dbReference>
<dbReference type="GO" id="GO:0047804">
    <property type="term" value="F:cysteine-S-conjugate beta-lyase activity"/>
    <property type="evidence" value="ECO:0007669"/>
    <property type="project" value="UniProtKB-EC"/>
</dbReference>
<keyword evidence="3" id="KW-0663">Pyridoxal phosphate</keyword>
<feature type="domain" description="Aminotransferase class I/classII large" evidence="6">
    <location>
        <begin position="29"/>
        <end position="381"/>
    </location>
</feature>
<name>A0A5Q0BMS2_9GAMM</name>
<dbReference type="InterPro" id="IPR051798">
    <property type="entry name" value="Class-II_PLP-Dep_Aminotrans"/>
</dbReference>
<dbReference type="RefSeq" id="WP_153249401.1">
    <property type="nucleotide sequence ID" value="NZ_CP044205.1"/>
</dbReference>
<dbReference type="KEGG" id="mmob:F6R98_12990"/>
<dbReference type="InterPro" id="IPR027619">
    <property type="entry name" value="C-S_lyase_PatB-like"/>
</dbReference>
<dbReference type="NCBIfam" id="TIGR04350">
    <property type="entry name" value="C_S_lyase_PatB"/>
    <property type="match status" value="1"/>
</dbReference>
<dbReference type="EC" id="4.4.1.13" evidence="2"/>
<evidence type="ECO:0000256" key="3">
    <source>
        <dbReference type="ARBA" id="ARBA00022898"/>
    </source>
</evidence>
<dbReference type="InterPro" id="IPR015421">
    <property type="entry name" value="PyrdxlP-dep_Trfase_major"/>
</dbReference>
<dbReference type="OrthoDB" id="3224382at2"/>
<dbReference type="CDD" id="cd00609">
    <property type="entry name" value="AAT_like"/>
    <property type="match status" value="1"/>
</dbReference>
<organism evidence="7 8">
    <name type="scientific">Candidatus Methylospira mobilis</name>
    <dbReference type="NCBI Taxonomy" id="1808979"/>
    <lineage>
        <taxon>Bacteria</taxon>
        <taxon>Pseudomonadati</taxon>
        <taxon>Pseudomonadota</taxon>
        <taxon>Gammaproteobacteria</taxon>
        <taxon>Methylococcales</taxon>
        <taxon>Methylococcaceae</taxon>
        <taxon>Candidatus Methylospira</taxon>
    </lineage>
</organism>
<evidence type="ECO:0000256" key="2">
    <source>
        <dbReference type="ARBA" id="ARBA00012224"/>
    </source>
</evidence>
<dbReference type="InterPro" id="IPR004839">
    <property type="entry name" value="Aminotransferase_I/II_large"/>
</dbReference>
<reference evidence="7 8" key="1">
    <citation type="submission" date="2019-09" db="EMBL/GenBank/DDBJ databases">
        <title>Ecophysiology of the spiral-shaped methanotroph Methylospira mobilis as revealed by the complete genome sequence.</title>
        <authorList>
            <person name="Oshkin I.Y."/>
            <person name="Dedysh S.N."/>
            <person name="Miroshnikov K."/>
            <person name="Danilova O.V."/>
            <person name="Hakobyan A."/>
            <person name="Liesack W."/>
        </authorList>
    </citation>
    <scope>NUCLEOTIDE SEQUENCE [LARGE SCALE GENOMIC DNA]</scope>
    <source>
        <strain evidence="7 8">Shm1</strain>
    </source>
</reference>
<protein>
    <recommendedName>
        <fullName evidence="2">cysteine-S-conjugate beta-lyase</fullName>
        <ecNumber evidence="2">4.4.1.13</ecNumber>
    </recommendedName>
</protein>
<evidence type="ECO:0000256" key="5">
    <source>
        <dbReference type="ARBA" id="ARBA00037974"/>
    </source>
</evidence>
<gene>
    <name evidence="7" type="ORF">F6R98_12990</name>
</gene>
<dbReference type="Gene3D" id="3.40.640.10">
    <property type="entry name" value="Type I PLP-dependent aspartate aminotransferase-like (Major domain)"/>
    <property type="match status" value="1"/>
</dbReference>